<accession>A0A9N8DIT8</accession>
<organism evidence="3 4">
    <name type="scientific">Seminavis robusta</name>
    <dbReference type="NCBI Taxonomy" id="568900"/>
    <lineage>
        <taxon>Eukaryota</taxon>
        <taxon>Sar</taxon>
        <taxon>Stramenopiles</taxon>
        <taxon>Ochrophyta</taxon>
        <taxon>Bacillariophyta</taxon>
        <taxon>Bacillariophyceae</taxon>
        <taxon>Bacillariophycidae</taxon>
        <taxon>Naviculales</taxon>
        <taxon>Naviculaceae</taxon>
        <taxon>Seminavis</taxon>
    </lineage>
</organism>
<feature type="domain" description="Pseudouridine synthase RsuA/RluA-like" evidence="2">
    <location>
        <begin position="111"/>
        <end position="174"/>
    </location>
</feature>
<comment type="caution">
    <text evidence="3">The sequence shown here is derived from an EMBL/GenBank/DDBJ whole genome shotgun (WGS) entry which is preliminary data.</text>
</comment>
<dbReference type="GO" id="GO:0003723">
    <property type="term" value="F:RNA binding"/>
    <property type="evidence" value="ECO:0007669"/>
    <property type="project" value="InterPro"/>
</dbReference>
<dbReference type="SUPFAM" id="SSF55120">
    <property type="entry name" value="Pseudouridine synthase"/>
    <property type="match status" value="1"/>
</dbReference>
<dbReference type="PANTHER" id="PTHR21600">
    <property type="entry name" value="MITOCHONDRIAL RNA PSEUDOURIDINE SYNTHASE"/>
    <property type="match status" value="1"/>
</dbReference>
<dbReference type="OrthoDB" id="424794at2759"/>
<evidence type="ECO:0000259" key="2">
    <source>
        <dbReference type="Pfam" id="PF00849"/>
    </source>
</evidence>
<dbReference type="AlphaFoldDB" id="A0A9N8DIT8"/>
<dbReference type="InterPro" id="IPR006145">
    <property type="entry name" value="PsdUridine_synth_RsuA/RluA"/>
</dbReference>
<proteinExistence type="inferred from homology"/>
<feature type="domain" description="Pseudouridine synthase RsuA/RluA-like" evidence="2">
    <location>
        <begin position="203"/>
        <end position="297"/>
    </location>
</feature>
<reference evidence="3" key="1">
    <citation type="submission" date="2020-06" db="EMBL/GenBank/DDBJ databases">
        <authorList>
            <consortium name="Plant Systems Biology data submission"/>
        </authorList>
    </citation>
    <scope>NUCLEOTIDE SEQUENCE</scope>
    <source>
        <strain evidence="3">D6</strain>
    </source>
</reference>
<dbReference type="Pfam" id="PF00849">
    <property type="entry name" value="PseudoU_synth_2"/>
    <property type="match status" value="2"/>
</dbReference>
<sequence length="403" mass="45374">MLQRLIMAMVVAMQTSRVRSYVFSNLPYSCHFSFCPNQLHRSTYQKTLTRTRITYKRLQSPPTRLFGTKESSLLSDTDSSLEKSVPVAPELLSPSQIRYTGTVTVLDQGQHHLVVAKPPSVLCHHSGWAGSRKKKKDQEPEIPMLQRVRQALQGRRVNVIHRLDRGCSGCLLFAYAEDDNNSNDTENEKEKEDIKLICKNNTAILSDALGMKSTTKTYVALVRGEGILHGRDFKQEGWFEVSRPIKNERGNLQNATTFFRFVAGQASIGTELEQPRASLVLARPLTGKWHQIRRHLNGLSHPILGDSSHGISKVNREWKERGMPAERTCLHLARLQMEPTTACPDGIDASCPLPDDMMDMLKNHLPNVLKDAAPILEEEGIVLNPNNDNSKALPYEFVINQSQ</sequence>
<gene>
    <name evidence="3" type="ORF">SEMRO_84_G045020.1</name>
</gene>
<comment type="similarity">
    <text evidence="1">Belongs to the pseudouridine synthase RluA family.</text>
</comment>
<keyword evidence="4" id="KW-1185">Reference proteome</keyword>
<name>A0A9N8DIT8_9STRA</name>
<dbReference type="GO" id="GO:0000455">
    <property type="term" value="P:enzyme-directed rRNA pseudouridine synthesis"/>
    <property type="evidence" value="ECO:0007669"/>
    <property type="project" value="TreeGrafter"/>
</dbReference>
<evidence type="ECO:0000313" key="4">
    <source>
        <dbReference type="Proteomes" id="UP001153069"/>
    </source>
</evidence>
<dbReference type="InterPro" id="IPR020103">
    <property type="entry name" value="PsdUridine_synth_cat_dom_sf"/>
</dbReference>
<dbReference type="EMBL" id="CAICTM010000083">
    <property type="protein sequence ID" value="CAB9500479.1"/>
    <property type="molecule type" value="Genomic_DNA"/>
</dbReference>
<dbReference type="InterPro" id="IPR050188">
    <property type="entry name" value="RluA_PseudoU_synthase"/>
</dbReference>
<protein>
    <submittedName>
        <fullName evidence="3">tRNA pseudouridine synthase C</fullName>
    </submittedName>
</protein>
<dbReference type="Proteomes" id="UP001153069">
    <property type="component" value="Unassembled WGS sequence"/>
</dbReference>
<dbReference type="GO" id="GO:0009982">
    <property type="term" value="F:pseudouridine synthase activity"/>
    <property type="evidence" value="ECO:0007669"/>
    <property type="project" value="InterPro"/>
</dbReference>
<dbReference type="Gene3D" id="3.30.2350.10">
    <property type="entry name" value="Pseudouridine synthase"/>
    <property type="match status" value="1"/>
</dbReference>
<evidence type="ECO:0000256" key="1">
    <source>
        <dbReference type="ARBA" id="ARBA00010876"/>
    </source>
</evidence>
<evidence type="ECO:0000313" key="3">
    <source>
        <dbReference type="EMBL" id="CAB9500479.1"/>
    </source>
</evidence>
<dbReference type="PANTHER" id="PTHR21600:SF87">
    <property type="entry name" value="RNA PSEUDOURIDYLATE SYNTHASE DOMAIN-CONTAINING PROTEIN 1"/>
    <property type="match status" value="1"/>
</dbReference>